<dbReference type="InterPro" id="IPR029063">
    <property type="entry name" value="SAM-dependent_MTases_sf"/>
</dbReference>
<dbReference type="InterPro" id="IPR002052">
    <property type="entry name" value="DNA_methylase_N6_adenine_CS"/>
</dbReference>
<proteinExistence type="predicted"/>
<dbReference type="Proteomes" id="UP000824102">
    <property type="component" value="Unassembled WGS sequence"/>
</dbReference>
<evidence type="ECO:0000313" key="7">
    <source>
        <dbReference type="EMBL" id="HIZ73446.1"/>
    </source>
</evidence>
<dbReference type="PROSITE" id="PS00092">
    <property type="entry name" value="N6_MTASE"/>
    <property type="match status" value="1"/>
</dbReference>
<dbReference type="GO" id="GO:0009007">
    <property type="term" value="F:site-specific DNA-methyltransferase (adenine-specific) activity"/>
    <property type="evidence" value="ECO:0007669"/>
    <property type="project" value="UniProtKB-EC"/>
</dbReference>
<evidence type="ECO:0000256" key="1">
    <source>
        <dbReference type="ARBA" id="ARBA00011900"/>
    </source>
</evidence>
<dbReference type="PANTHER" id="PTHR33841">
    <property type="entry name" value="DNA METHYLTRANSFERASE YEEA-RELATED"/>
    <property type="match status" value="1"/>
</dbReference>
<dbReference type="PANTHER" id="PTHR33841:SF1">
    <property type="entry name" value="DNA METHYLTRANSFERASE A"/>
    <property type="match status" value="1"/>
</dbReference>
<evidence type="ECO:0000256" key="5">
    <source>
        <dbReference type="ARBA" id="ARBA00047942"/>
    </source>
</evidence>
<keyword evidence="4" id="KW-0949">S-adenosyl-L-methionine</keyword>
<evidence type="ECO:0000313" key="8">
    <source>
        <dbReference type="Proteomes" id="UP000824102"/>
    </source>
</evidence>
<dbReference type="Gene3D" id="3.40.50.150">
    <property type="entry name" value="Vaccinia Virus protein VP39"/>
    <property type="match status" value="1"/>
</dbReference>
<sequence length="878" mass="99941">MNKTAIKNFAVWARKKLIADICYRAQLLGITEEGIKDPLPQSTGSVQFFDIGTAQPYAIGGAAISQRAHLADAIRQKARESDYKTAYQSIVEEVAYTWFNRLIAVRFMEVNDYLPSHLRVLSSDSGKLEPDLVTRPFDADFAFSERERAEVARMQQNNAADELFCLLFIKQCNALHELLPALFERTSDYTELLLSLSVVDREGVVYHLVHDIPEEDFDISRGGQVEIIGWLYQYYNAELKDETFALLKKNVKITKERIPSATQLFTPDWIVRYMVENSLGRIWEEGHPNSVIKANWKYYLEEAEQPAEVEQKLEVLRAECRALKPQDIKVIDPCMGSGHILVYAFEVLMQIYESQGFSQRDAAQSIVENNLYGLDIDNRAAQLAYFAVMMKARQYDRRFLTRGIRPHIFAIAESNGLDPHTVNYFVGGDEGLKNDFSSLVHDLHDAKEYGSILRISPVNFSALYARLAAVEKEGSFDALAVQSTVLPLVQVAEVLSQQYDVVVTNPPYMGSSGMSAKLSDYVKNNYPDSKSDLFAVFIERCGQMTAQNRYQAMITQHAWMFLSSFEKLRKELLQSIEVVNMAHLGARAFDEIGGEVVQTTSFVLRNAVDKGYCGTYCRLLEPTTQQGKEELFLSAQNRYMAQQTNFSKIPGSPVAYWVSLNVLSAYRNNLLSDYGKAQKGLDTCDVNRFVRNWHEVNFSKIRFDASSCDDTYNHRWFPYSKGGEYRKWYGNLFDVVFWENNGETLRSLKGLSGKLKSRPQNTADYFKPMITWSAISSSKSSMRYIANSIYGGGGTAYLPSGNIFYFLAFLNSKVAETFLMVVSPTLNYEAGHIMSLPLLYDDLKLDKISEVTQTDIRISKFDWDSYETSWDFKKHPLI</sequence>
<dbReference type="PRINTS" id="PR00507">
    <property type="entry name" value="N12N6MTFRASE"/>
</dbReference>
<keyword evidence="3 7" id="KW-0808">Transferase</keyword>
<dbReference type="GO" id="GO:0006304">
    <property type="term" value="P:DNA modification"/>
    <property type="evidence" value="ECO:0007669"/>
    <property type="project" value="InterPro"/>
</dbReference>
<evidence type="ECO:0000259" key="6">
    <source>
        <dbReference type="Pfam" id="PF07669"/>
    </source>
</evidence>
<keyword evidence="2 7" id="KW-0489">Methyltransferase</keyword>
<name>A0A9D2JZW7_9FIRM</name>
<dbReference type="SUPFAM" id="SSF53335">
    <property type="entry name" value="S-adenosyl-L-methionine-dependent methyltransferases"/>
    <property type="match status" value="1"/>
</dbReference>
<dbReference type="EMBL" id="DXBB01000111">
    <property type="protein sequence ID" value="HIZ73446.1"/>
    <property type="molecule type" value="Genomic_DNA"/>
</dbReference>
<comment type="caution">
    <text evidence="7">The sequence shown here is derived from an EMBL/GenBank/DDBJ whole genome shotgun (WGS) entry which is preliminary data.</text>
</comment>
<dbReference type="Pfam" id="PF07669">
    <property type="entry name" value="Eco57I"/>
    <property type="match status" value="1"/>
</dbReference>
<evidence type="ECO:0000256" key="3">
    <source>
        <dbReference type="ARBA" id="ARBA00022679"/>
    </source>
</evidence>
<organism evidence="7 8">
    <name type="scientific">Candidatus Gallimonas intestinavium</name>
    <dbReference type="NCBI Taxonomy" id="2838603"/>
    <lineage>
        <taxon>Bacteria</taxon>
        <taxon>Bacillati</taxon>
        <taxon>Bacillota</taxon>
        <taxon>Clostridia</taxon>
        <taxon>Candidatus Gallimonas</taxon>
    </lineage>
</organism>
<dbReference type="NCBIfam" id="NF033452">
    <property type="entry name" value="BREX_1_MTaseX"/>
    <property type="match status" value="1"/>
</dbReference>
<gene>
    <name evidence="7" type="primary">pglX</name>
    <name evidence="7" type="ORF">H9964_07675</name>
</gene>
<reference evidence="7" key="2">
    <citation type="submission" date="2021-04" db="EMBL/GenBank/DDBJ databases">
        <authorList>
            <person name="Gilroy R."/>
        </authorList>
    </citation>
    <scope>NUCLEOTIDE SEQUENCE</scope>
    <source>
        <strain evidence="7">ChiW7-2402</strain>
    </source>
</reference>
<evidence type="ECO:0000256" key="2">
    <source>
        <dbReference type="ARBA" id="ARBA00022603"/>
    </source>
</evidence>
<dbReference type="InterPro" id="IPR050953">
    <property type="entry name" value="N4_N6_ade-DNA_methylase"/>
</dbReference>
<dbReference type="GO" id="GO:0032259">
    <property type="term" value="P:methylation"/>
    <property type="evidence" value="ECO:0007669"/>
    <property type="project" value="UniProtKB-KW"/>
</dbReference>
<feature type="domain" description="Type II methyltransferase M.TaqI-like" evidence="6">
    <location>
        <begin position="369"/>
        <end position="584"/>
    </location>
</feature>
<comment type="catalytic activity">
    <reaction evidence="5">
        <text>a 2'-deoxyadenosine in DNA + S-adenosyl-L-methionine = an N(6)-methyl-2'-deoxyadenosine in DNA + S-adenosyl-L-homocysteine + H(+)</text>
        <dbReference type="Rhea" id="RHEA:15197"/>
        <dbReference type="Rhea" id="RHEA-COMP:12418"/>
        <dbReference type="Rhea" id="RHEA-COMP:12419"/>
        <dbReference type="ChEBI" id="CHEBI:15378"/>
        <dbReference type="ChEBI" id="CHEBI:57856"/>
        <dbReference type="ChEBI" id="CHEBI:59789"/>
        <dbReference type="ChEBI" id="CHEBI:90615"/>
        <dbReference type="ChEBI" id="CHEBI:90616"/>
        <dbReference type="EC" id="2.1.1.72"/>
    </reaction>
</comment>
<dbReference type="InterPro" id="IPR047939">
    <property type="entry name" value="BREX_1_PglX"/>
</dbReference>
<protein>
    <recommendedName>
        <fullName evidence="1">site-specific DNA-methyltransferase (adenine-specific)</fullName>
        <ecNumber evidence="1">2.1.1.72</ecNumber>
    </recommendedName>
</protein>
<dbReference type="InterPro" id="IPR011639">
    <property type="entry name" value="MethylTrfase_TaqI-like_dom"/>
</dbReference>
<accession>A0A9D2JZW7</accession>
<reference evidence="7" key="1">
    <citation type="journal article" date="2021" name="PeerJ">
        <title>Extensive microbial diversity within the chicken gut microbiome revealed by metagenomics and culture.</title>
        <authorList>
            <person name="Gilroy R."/>
            <person name="Ravi A."/>
            <person name="Getino M."/>
            <person name="Pursley I."/>
            <person name="Horton D.L."/>
            <person name="Alikhan N.F."/>
            <person name="Baker D."/>
            <person name="Gharbi K."/>
            <person name="Hall N."/>
            <person name="Watson M."/>
            <person name="Adriaenssens E.M."/>
            <person name="Foster-Nyarko E."/>
            <person name="Jarju S."/>
            <person name="Secka A."/>
            <person name="Antonio M."/>
            <person name="Oren A."/>
            <person name="Chaudhuri R.R."/>
            <person name="La Ragione R."/>
            <person name="Hildebrand F."/>
            <person name="Pallen M.J."/>
        </authorList>
    </citation>
    <scope>NUCLEOTIDE SEQUENCE</scope>
    <source>
        <strain evidence="7">ChiW7-2402</strain>
    </source>
</reference>
<dbReference type="AlphaFoldDB" id="A0A9D2JZW7"/>
<dbReference type="EC" id="2.1.1.72" evidence="1"/>
<dbReference type="GO" id="GO:0003676">
    <property type="term" value="F:nucleic acid binding"/>
    <property type="evidence" value="ECO:0007669"/>
    <property type="project" value="InterPro"/>
</dbReference>
<evidence type="ECO:0000256" key="4">
    <source>
        <dbReference type="ARBA" id="ARBA00022691"/>
    </source>
</evidence>